<dbReference type="Pfam" id="PF01497">
    <property type="entry name" value="Peripla_BP_2"/>
    <property type="match status" value="1"/>
</dbReference>
<dbReference type="PANTHER" id="PTHR30535">
    <property type="entry name" value="VITAMIN B12-BINDING PROTEIN"/>
    <property type="match status" value="1"/>
</dbReference>
<name>A0A0W8F9P5_9ZZZZ</name>
<accession>A0A0W8F9P5</accession>
<dbReference type="PROSITE" id="PS50983">
    <property type="entry name" value="FE_B12_PBP"/>
    <property type="match status" value="1"/>
</dbReference>
<dbReference type="GO" id="GO:0000272">
    <property type="term" value="P:polysaccharide catabolic process"/>
    <property type="evidence" value="ECO:0007669"/>
    <property type="project" value="InterPro"/>
</dbReference>
<protein>
    <recommendedName>
        <fullName evidence="1">Fe/B12 periplasmic-binding domain-containing protein</fullName>
    </recommendedName>
</protein>
<sequence length="385" mass="43492">MDESINDEDLTYLEKLIKGEVEKTEFSDANNDDVVDENDIEQIKKIMAGDEEFLVVQDDAGRTVRVDEPIDSFVYHGHNIFVYETLRAIGVSNKIVGVNSDYVTPGLSRYSETYFPELLSVENLGGLQAINYEVINNIKPDLIITDYLEYYDPTKTPDFPTIALDVNITNPKEATMRYGYIFGEVSKAEEYVSWMNDQEKKISEKVESIPESKRVSVYVCVGLPDVGTSKYSTPSKKHHYCQEVRNAGGIPINDEIDIKGISVDVDAEWIVSRNPQVILLSTNQMVGYDAHDSKEVAEYINAFLQKPELATVDAVKNKRVYMISHAFLKCGGASGLLCSLYYAKWLYPDLFADMDAQAIHQEYVSKFQHLDIDVNKCIMAYPLTA</sequence>
<dbReference type="InterPro" id="IPR050902">
    <property type="entry name" value="ABC_Transporter_SBP"/>
</dbReference>
<gene>
    <name evidence="2" type="ORF">ASZ90_012684</name>
</gene>
<evidence type="ECO:0000259" key="1">
    <source>
        <dbReference type="PROSITE" id="PS50983"/>
    </source>
</evidence>
<comment type="caution">
    <text evidence="2">The sequence shown here is derived from an EMBL/GenBank/DDBJ whole genome shotgun (WGS) entry which is preliminary data.</text>
</comment>
<dbReference type="Gene3D" id="1.10.1330.10">
    <property type="entry name" value="Dockerin domain"/>
    <property type="match status" value="1"/>
</dbReference>
<dbReference type="EMBL" id="LNQE01001429">
    <property type="protein sequence ID" value="KUG17620.1"/>
    <property type="molecule type" value="Genomic_DNA"/>
</dbReference>
<reference evidence="2" key="1">
    <citation type="journal article" date="2015" name="Proc. Natl. Acad. Sci. U.S.A.">
        <title>Networks of energetic and metabolic interactions define dynamics in microbial communities.</title>
        <authorList>
            <person name="Embree M."/>
            <person name="Liu J.K."/>
            <person name="Al-Bassam M.M."/>
            <person name="Zengler K."/>
        </authorList>
    </citation>
    <scope>NUCLEOTIDE SEQUENCE</scope>
</reference>
<dbReference type="InterPro" id="IPR002491">
    <property type="entry name" value="ABC_transptr_periplasmic_BD"/>
</dbReference>
<dbReference type="Gene3D" id="3.40.50.1980">
    <property type="entry name" value="Nitrogenase molybdenum iron protein domain"/>
    <property type="match status" value="2"/>
</dbReference>
<dbReference type="InterPro" id="IPR018247">
    <property type="entry name" value="EF_Hand_1_Ca_BS"/>
</dbReference>
<dbReference type="AlphaFoldDB" id="A0A0W8F9P5"/>
<organism evidence="2">
    <name type="scientific">hydrocarbon metagenome</name>
    <dbReference type="NCBI Taxonomy" id="938273"/>
    <lineage>
        <taxon>unclassified sequences</taxon>
        <taxon>metagenomes</taxon>
        <taxon>ecological metagenomes</taxon>
    </lineage>
</organism>
<evidence type="ECO:0000313" key="2">
    <source>
        <dbReference type="EMBL" id="KUG17620.1"/>
    </source>
</evidence>
<dbReference type="PANTHER" id="PTHR30535:SF34">
    <property type="entry name" value="MOLYBDATE-BINDING PROTEIN MOLA"/>
    <property type="match status" value="1"/>
</dbReference>
<dbReference type="InterPro" id="IPR036439">
    <property type="entry name" value="Dockerin_dom_sf"/>
</dbReference>
<proteinExistence type="predicted"/>
<dbReference type="PROSITE" id="PS00018">
    <property type="entry name" value="EF_HAND_1"/>
    <property type="match status" value="1"/>
</dbReference>
<feature type="domain" description="Fe/B12 periplasmic-binding" evidence="1">
    <location>
        <begin position="74"/>
        <end position="354"/>
    </location>
</feature>
<dbReference type="SUPFAM" id="SSF53807">
    <property type="entry name" value="Helical backbone' metal receptor"/>
    <property type="match status" value="1"/>
</dbReference>